<dbReference type="PANTHER" id="PTHR43394">
    <property type="entry name" value="ATP-DEPENDENT PERMEASE MDL1, MITOCHONDRIAL"/>
    <property type="match status" value="1"/>
</dbReference>
<dbReference type="SMART" id="SM00382">
    <property type="entry name" value="AAA"/>
    <property type="match status" value="1"/>
</dbReference>
<dbReference type="Proteomes" id="UP000027982">
    <property type="component" value="Chromosome"/>
</dbReference>
<keyword evidence="2" id="KW-0813">Transport</keyword>
<dbReference type="InterPro" id="IPR017871">
    <property type="entry name" value="ABC_transporter-like_CS"/>
</dbReference>
<protein>
    <submittedName>
        <fullName evidence="11">Lipid A export ATP-binding/permease protein MsbA</fullName>
    </submittedName>
</protein>
<feature type="domain" description="ABC transporter" evidence="9">
    <location>
        <begin position="512"/>
        <end position="746"/>
    </location>
</feature>
<keyword evidence="7 8" id="KW-0472">Membrane</keyword>
<sequence>MYALAPSLRRLPLGFPRRPYRLEFPQGGTHMETVTLASEPEKLPSPQDEVLIRLVADFAGDGVFGHRTLEVSREAAQVVEPNGAISCRVPIAEIKSARNEPLVGGGRLEVVTKSGELIVLLSYSLTIAAKFSEAARGIEQLAKGEPLLITLKEERLRCAKCNRLLPEKDGVCPACVNRGKTMLRISGFMKPYRKQAWSLAALSLATTLLNLLPPLIQGKLIDSVLTAHRDLGLLWTLMACWLGVLIVNSTIQIVNGRTIAYLAGNIAADLRSAVYRAIEFLQLTFFDKKQVGAIASRVTSDTDRVWGFLVEGVPYLLLNGLTLIGIVGFLFWTNAFLAACILAPVPVVIGIGAFFWKPMSQMFHRVGQKWARFHTHLNESLQGIRVVKAFAKEDTEYDKFRTRNQELRDAGIRVDARWYTIFGAMTFFTALGNLILWTVGGYMVYQSKLTLGEFWRINAYMALVYGPLQWFSAVNQWFSRAMAGAERIFEVMDTDTEKYGDQGSHHAIEGEVAFENVRFGYDKSNPVLKGITFTAAPGEMIGLVGKSGAGKSTTINLICRFYEPDAGTLKIDGVDYRDIALQDMRQQIGIVLQEPFLFNGTVGENIAYGKPGASFEEVVEAAKAANAHHFILAKPDGYDSMVGERGSKLSGGERQRVSIARAILHNPRILILDEATSSVDVETEKQIQEAIGRLIKGRTTFAIAHRLSTLRNASRLVVLEKGEIAEIGTHEELMEKQGVFFKLVESQTALNEILGIGAGA</sequence>
<organism evidence="11 12">
    <name type="scientific">Fimbriimonas ginsengisoli Gsoil 348</name>
    <dbReference type="NCBI Taxonomy" id="661478"/>
    <lineage>
        <taxon>Bacteria</taxon>
        <taxon>Bacillati</taxon>
        <taxon>Armatimonadota</taxon>
        <taxon>Fimbriimonadia</taxon>
        <taxon>Fimbriimonadales</taxon>
        <taxon>Fimbriimonadaceae</taxon>
        <taxon>Fimbriimonas</taxon>
    </lineage>
</organism>
<evidence type="ECO:0000256" key="4">
    <source>
        <dbReference type="ARBA" id="ARBA00022741"/>
    </source>
</evidence>
<dbReference type="Pfam" id="PF00664">
    <property type="entry name" value="ABC_membrane"/>
    <property type="match status" value="1"/>
</dbReference>
<gene>
    <name evidence="11" type="ORF">OP10G_3555</name>
</gene>
<evidence type="ECO:0000256" key="7">
    <source>
        <dbReference type="ARBA" id="ARBA00023136"/>
    </source>
</evidence>
<keyword evidence="3 8" id="KW-0812">Transmembrane</keyword>
<evidence type="ECO:0000256" key="1">
    <source>
        <dbReference type="ARBA" id="ARBA00004651"/>
    </source>
</evidence>
<dbReference type="GO" id="GO:0016887">
    <property type="term" value="F:ATP hydrolysis activity"/>
    <property type="evidence" value="ECO:0007669"/>
    <property type="project" value="InterPro"/>
</dbReference>
<dbReference type="eggNOG" id="COG1132">
    <property type="taxonomic scope" value="Bacteria"/>
</dbReference>
<feature type="domain" description="ABC transmembrane type-1" evidence="10">
    <location>
        <begin position="199"/>
        <end position="474"/>
    </location>
</feature>
<dbReference type="AlphaFoldDB" id="A0A068NTQ1"/>
<feature type="transmembrane region" description="Helical" evidence="8">
    <location>
        <begin position="232"/>
        <end position="251"/>
    </location>
</feature>
<keyword evidence="12" id="KW-1185">Reference proteome</keyword>
<keyword evidence="6 8" id="KW-1133">Transmembrane helix</keyword>
<feature type="transmembrane region" description="Helical" evidence="8">
    <location>
        <begin position="196"/>
        <end position="212"/>
    </location>
</feature>
<dbReference type="CDD" id="cd18563">
    <property type="entry name" value="ABC_6TM_exporter_like"/>
    <property type="match status" value="1"/>
</dbReference>
<dbReference type="KEGG" id="fgi:OP10G_3555"/>
<dbReference type="SUPFAM" id="SSF90123">
    <property type="entry name" value="ABC transporter transmembrane region"/>
    <property type="match status" value="1"/>
</dbReference>
<feature type="transmembrane region" description="Helical" evidence="8">
    <location>
        <begin position="336"/>
        <end position="356"/>
    </location>
</feature>
<dbReference type="FunFam" id="3.40.50.300:FF:000287">
    <property type="entry name" value="Multidrug ABC transporter ATP-binding protein"/>
    <property type="match status" value="1"/>
</dbReference>
<evidence type="ECO:0000256" key="8">
    <source>
        <dbReference type="SAM" id="Phobius"/>
    </source>
</evidence>
<dbReference type="STRING" id="661478.OP10G_3555"/>
<dbReference type="InterPro" id="IPR027417">
    <property type="entry name" value="P-loop_NTPase"/>
</dbReference>
<dbReference type="InterPro" id="IPR039421">
    <property type="entry name" value="Type_1_exporter"/>
</dbReference>
<keyword evidence="5 11" id="KW-0067">ATP-binding</keyword>
<dbReference type="PROSITE" id="PS00211">
    <property type="entry name" value="ABC_TRANSPORTER_1"/>
    <property type="match status" value="1"/>
</dbReference>
<proteinExistence type="predicted"/>
<keyword evidence="4" id="KW-0547">Nucleotide-binding</keyword>
<dbReference type="InterPro" id="IPR011527">
    <property type="entry name" value="ABC1_TM_dom"/>
</dbReference>
<dbReference type="PROSITE" id="PS50929">
    <property type="entry name" value="ABC_TM1F"/>
    <property type="match status" value="1"/>
</dbReference>
<dbReference type="PROSITE" id="PS50893">
    <property type="entry name" value="ABC_TRANSPORTER_2"/>
    <property type="match status" value="1"/>
</dbReference>
<evidence type="ECO:0000313" key="12">
    <source>
        <dbReference type="Proteomes" id="UP000027982"/>
    </source>
</evidence>
<dbReference type="InterPro" id="IPR003593">
    <property type="entry name" value="AAA+_ATPase"/>
</dbReference>
<dbReference type="SUPFAM" id="SSF52540">
    <property type="entry name" value="P-loop containing nucleoside triphosphate hydrolases"/>
    <property type="match status" value="1"/>
</dbReference>
<dbReference type="GO" id="GO:0015421">
    <property type="term" value="F:ABC-type oligopeptide transporter activity"/>
    <property type="evidence" value="ECO:0007669"/>
    <property type="project" value="TreeGrafter"/>
</dbReference>
<dbReference type="Pfam" id="PF00005">
    <property type="entry name" value="ABC_tran"/>
    <property type="match status" value="1"/>
</dbReference>
<evidence type="ECO:0000256" key="6">
    <source>
        <dbReference type="ARBA" id="ARBA00022989"/>
    </source>
</evidence>
<evidence type="ECO:0000256" key="5">
    <source>
        <dbReference type="ARBA" id="ARBA00022840"/>
    </source>
</evidence>
<dbReference type="HOGENOM" id="CLU_000604_84_3_0"/>
<dbReference type="GO" id="GO:0005524">
    <property type="term" value="F:ATP binding"/>
    <property type="evidence" value="ECO:0007669"/>
    <property type="project" value="UniProtKB-KW"/>
</dbReference>
<reference evidence="11 12" key="1">
    <citation type="journal article" date="2014" name="PLoS ONE">
        <title>The first complete genome sequence of the class fimbriimonadia in the phylum armatimonadetes.</title>
        <authorList>
            <person name="Hu Z.Y."/>
            <person name="Wang Y.Z."/>
            <person name="Im W.T."/>
            <person name="Wang S.Y."/>
            <person name="Zhao G.P."/>
            <person name="Zheng H.J."/>
            <person name="Quan Z.X."/>
        </authorList>
    </citation>
    <scope>NUCLEOTIDE SEQUENCE [LARGE SCALE GENOMIC DNA]</scope>
    <source>
        <strain evidence="11">Gsoil 348</strain>
    </source>
</reference>
<evidence type="ECO:0000259" key="9">
    <source>
        <dbReference type="PROSITE" id="PS50893"/>
    </source>
</evidence>
<feature type="transmembrane region" description="Helical" evidence="8">
    <location>
        <begin position="305"/>
        <end position="330"/>
    </location>
</feature>
<evidence type="ECO:0000256" key="3">
    <source>
        <dbReference type="ARBA" id="ARBA00022692"/>
    </source>
</evidence>
<name>A0A068NTQ1_FIMGI</name>
<evidence type="ECO:0000259" key="10">
    <source>
        <dbReference type="PROSITE" id="PS50929"/>
    </source>
</evidence>
<dbReference type="Gene3D" id="1.20.1560.10">
    <property type="entry name" value="ABC transporter type 1, transmembrane domain"/>
    <property type="match status" value="1"/>
</dbReference>
<evidence type="ECO:0000256" key="2">
    <source>
        <dbReference type="ARBA" id="ARBA00022448"/>
    </source>
</evidence>
<feature type="transmembrane region" description="Helical" evidence="8">
    <location>
        <begin position="418"/>
        <end position="445"/>
    </location>
</feature>
<accession>A0A068NTQ1</accession>
<dbReference type="EMBL" id="CP007139">
    <property type="protein sequence ID" value="AIE86923.1"/>
    <property type="molecule type" value="Genomic_DNA"/>
</dbReference>
<comment type="subcellular location">
    <subcellularLocation>
        <location evidence="1">Cell membrane</location>
        <topology evidence="1">Multi-pass membrane protein</topology>
    </subcellularLocation>
</comment>
<dbReference type="PANTHER" id="PTHR43394:SF1">
    <property type="entry name" value="ATP-BINDING CASSETTE SUB-FAMILY B MEMBER 10, MITOCHONDRIAL"/>
    <property type="match status" value="1"/>
</dbReference>
<dbReference type="GO" id="GO:0005886">
    <property type="term" value="C:plasma membrane"/>
    <property type="evidence" value="ECO:0007669"/>
    <property type="project" value="UniProtKB-SubCell"/>
</dbReference>
<dbReference type="InterPro" id="IPR036640">
    <property type="entry name" value="ABC1_TM_sf"/>
</dbReference>
<evidence type="ECO:0000313" key="11">
    <source>
        <dbReference type="EMBL" id="AIE86923.1"/>
    </source>
</evidence>
<dbReference type="Gene3D" id="3.40.50.300">
    <property type="entry name" value="P-loop containing nucleotide triphosphate hydrolases"/>
    <property type="match status" value="1"/>
</dbReference>
<dbReference type="InterPro" id="IPR003439">
    <property type="entry name" value="ABC_transporter-like_ATP-bd"/>
</dbReference>